<keyword evidence="2" id="KW-1185">Reference proteome</keyword>
<dbReference type="AlphaFoldDB" id="A0A5C3KPL4"/>
<evidence type="ECO:0000313" key="1">
    <source>
        <dbReference type="EMBL" id="TFK22077.1"/>
    </source>
</evidence>
<dbReference type="Proteomes" id="UP000307440">
    <property type="component" value="Unassembled WGS sequence"/>
</dbReference>
<accession>A0A5C3KPL4</accession>
<organism evidence="1 2">
    <name type="scientific">Coprinopsis marcescibilis</name>
    <name type="common">Agaric fungus</name>
    <name type="synonym">Psathyrella marcescibilis</name>
    <dbReference type="NCBI Taxonomy" id="230819"/>
    <lineage>
        <taxon>Eukaryota</taxon>
        <taxon>Fungi</taxon>
        <taxon>Dikarya</taxon>
        <taxon>Basidiomycota</taxon>
        <taxon>Agaricomycotina</taxon>
        <taxon>Agaricomycetes</taxon>
        <taxon>Agaricomycetidae</taxon>
        <taxon>Agaricales</taxon>
        <taxon>Agaricineae</taxon>
        <taxon>Psathyrellaceae</taxon>
        <taxon>Coprinopsis</taxon>
    </lineage>
</organism>
<sequence length="129" mass="14674">MALGMLKVSAHPVTAAFKTSLLHCLEKISDPEGNDQYDLARKWAMGLSKSVYKHQMKKLTNPCTGFHCHTRHMSEDQIKNFSITDHTSQVKSTAPVNEEIAENSRGKSLQQMLIWIFWIIWAVDSRDDA</sequence>
<gene>
    <name evidence="1" type="ORF">FA15DRAFT_714702</name>
</gene>
<proteinExistence type="predicted"/>
<protein>
    <submittedName>
        <fullName evidence="1">Uncharacterized protein</fullName>
    </submittedName>
</protein>
<name>A0A5C3KPL4_COPMA</name>
<dbReference type="EMBL" id="ML210250">
    <property type="protein sequence ID" value="TFK22077.1"/>
    <property type="molecule type" value="Genomic_DNA"/>
</dbReference>
<evidence type="ECO:0000313" key="2">
    <source>
        <dbReference type="Proteomes" id="UP000307440"/>
    </source>
</evidence>
<reference evidence="1 2" key="1">
    <citation type="journal article" date="2019" name="Nat. Ecol. Evol.">
        <title>Megaphylogeny resolves global patterns of mushroom evolution.</title>
        <authorList>
            <person name="Varga T."/>
            <person name="Krizsan K."/>
            <person name="Foldi C."/>
            <person name="Dima B."/>
            <person name="Sanchez-Garcia M."/>
            <person name="Sanchez-Ramirez S."/>
            <person name="Szollosi G.J."/>
            <person name="Szarkandi J.G."/>
            <person name="Papp V."/>
            <person name="Albert L."/>
            <person name="Andreopoulos W."/>
            <person name="Angelini C."/>
            <person name="Antonin V."/>
            <person name="Barry K.W."/>
            <person name="Bougher N.L."/>
            <person name="Buchanan P."/>
            <person name="Buyck B."/>
            <person name="Bense V."/>
            <person name="Catcheside P."/>
            <person name="Chovatia M."/>
            <person name="Cooper J."/>
            <person name="Damon W."/>
            <person name="Desjardin D."/>
            <person name="Finy P."/>
            <person name="Geml J."/>
            <person name="Haridas S."/>
            <person name="Hughes K."/>
            <person name="Justo A."/>
            <person name="Karasinski D."/>
            <person name="Kautmanova I."/>
            <person name="Kiss B."/>
            <person name="Kocsube S."/>
            <person name="Kotiranta H."/>
            <person name="LaButti K.M."/>
            <person name="Lechner B.E."/>
            <person name="Liimatainen K."/>
            <person name="Lipzen A."/>
            <person name="Lukacs Z."/>
            <person name="Mihaltcheva S."/>
            <person name="Morgado L.N."/>
            <person name="Niskanen T."/>
            <person name="Noordeloos M.E."/>
            <person name="Ohm R.A."/>
            <person name="Ortiz-Santana B."/>
            <person name="Ovrebo C."/>
            <person name="Racz N."/>
            <person name="Riley R."/>
            <person name="Savchenko A."/>
            <person name="Shiryaev A."/>
            <person name="Soop K."/>
            <person name="Spirin V."/>
            <person name="Szebenyi C."/>
            <person name="Tomsovsky M."/>
            <person name="Tulloss R.E."/>
            <person name="Uehling J."/>
            <person name="Grigoriev I.V."/>
            <person name="Vagvolgyi C."/>
            <person name="Papp T."/>
            <person name="Martin F.M."/>
            <person name="Miettinen O."/>
            <person name="Hibbett D.S."/>
            <person name="Nagy L.G."/>
        </authorList>
    </citation>
    <scope>NUCLEOTIDE SEQUENCE [LARGE SCALE GENOMIC DNA]</scope>
    <source>
        <strain evidence="1 2">CBS 121175</strain>
    </source>
</reference>